<dbReference type="PANTHER" id="PTHR28008">
    <property type="entry name" value="DOMAIN PROTEIN, PUTATIVE (AFU_ORTHOLOGUE AFUA_3G10980)-RELATED"/>
    <property type="match status" value="1"/>
</dbReference>
<dbReference type="EMBL" id="WWCJ01000006">
    <property type="protein sequence ID" value="MYN02377.1"/>
    <property type="molecule type" value="Genomic_DNA"/>
</dbReference>
<feature type="transmembrane region" description="Helical" evidence="1">
    <location>
        <begin position="6"/>
        <end position="27"/>
    </location>
</feature>
<keyword evidence="3" id="KW-1185">Reference proteome</keyword>
<evidence type="ECO:0000313" key="3">
    <source>
        <dbReference type="Proteomes" id="UP000448575"/>
    </source>
</evidence>
<accession>A0A6N9HGG5</accession>
<reference evidence="2 3" key="1">
    <citation type="submission" date="2019-12" db="EMBL/GenBank/DDBJ databases">
        <title>Novel species isolated from a subtropical stream in China.</title>
        <authorList>
            <person name="Lu H."/>
        </authorList>
    </citation>
    <scope>NUCLEOTIDE SEQUENCE [LARGE SCALE GENOMIC DNA]</scope>
    <source>
        <strain evidence="2 3">DS3</strain>
    </source>
</reference>
<dbReference type="AlphaFoldDB" id="A0A6N9HGG5"/>
<evidence type="ECO:0000256" key="1">
    <source>
        <dbReference type="SAM" id="Phobius"/>
    </source>
</evidence>
<keyword evidence="1" id="KW-1133">Transmembrane helix</keyword>
<feature type="transmembrane region" description="Helical" evidence="1">
    <location>
        <begin position="57"/>
        <end position="77"/>
    </location>
</feature>
<gene>
    <name evidence="2" type="ORF">GTP41_09720</name>
</gene>
<evidence type="ECO:0000313" key="2">
    <source>
        <dbReference type="EMBL" id="MYN02377.1"/>
    </source>
</evidence>
<dbReference type="Proteomes" id="UP000448575">
    <property type="component" value="Unassembled WGS sequence"/>
</dbReference>
<sequence>MGWEVVLFILAIAGVTVGCLLPANWLPLLPHDKWLHFVAFAGLTVLAARITPVGVPLLFTLGALLLAGWLIEVLQKLVPGRNFCWRDMAANAAGIAVAAAGIVLVRAF</sequence>
<keyword evidence="1" id="KW-0812">Transmembrane</keyword>
<comment type="caution">
    <text evidence="2">The sequence shown here is derived from an EMBL/GenBank/DDBJ whole genome shotgun (WGS) entry which is preliminary data.</text>
</comment>
<proteinExistence type="predicted"/>
<name>A0A6N9HGG5_9BURK</name>
<feature type="transmembrane region" description="Helical" evidence="1">
    <location>
        <begin position="89"/>
        <end position="107"/>
    </location>
</feature>
<dbReference type="RefSeq" id="WP_161025382.1">
    <property type="nucleotide sequence ID" value="NZ_WWCJ01000006.1"/>
</dbReference>
<protein>
    <recommendedName>
        <fullName evidence="4">VanZ-like domain-containing protein</fullName>
    </recommendedName>
</protein>
<organism evidence="2 3">
    <name type="scientific">Pseudoduganella guangdongensis</name>
    <dbReference type="NCBI Taxonomy" id="2692179"/>
    <lineage>
        <taxon>Bacteria</taxon>
        <taxon>Pseudomonadati</taxon>
        <taxon>Pseudomonadota</taxon>
        <taxon>Betaproteobacteria</taxon>
        <taxon>Burkholderiales</taxon>
        <taxon>Oxalobacteraceae</taxon>
        <taxon>Telluria group</taxon>
        <taxon>Pseudoduganella</taxon>
    </lineage>
</organism>
<dbReference type="PANTHER" id="PTHR28008:SF1">
    <property type="entry name" value="DOMAIN PROTEIN, PUTATIVE (AFU_ORTHOLOGUE AFUA_3G10980)-RELATED"/>
    <property type="match status" value="1"/>
</dbReference>
<evidence type="ECO:0008006" key="4">
    <source>
        <dbReference type="Google" id="ProtNLM"/>
    </source>
</evidence>
<keyword evidence="1" id="KW-0472">Membrane</keyword>